<dbReference type="InterPro" id="IPR036259">
    <property type="entry name" value="MFS_trans_sf"/>
</dbReference>
<comment type="subcellular location">
    <subcellularLocation>
        <location evidence="1">Endomembrane system</location>
        <topology evidence="1">Multi-pass membrane protein</topology>
    </subcellularLocation>
</comment>
<feature type="transmembrane region" description="Helical" evidence="6">
    <location>
        <begin position="44"/>
        <end position="66"/>
    </location>
</feature>
<dbReference type="GO" id="GO:0012505">
    <property type="term" value="C:endomembrane system"/>
    <property type="evidence" value="ECO:0007669"/>
    <property type="project" value="UniProtKB-SubCell"/>
</dbReference>
<dbReference type="GO" id="GO:0022857">
    <property type="term" value="F:transmembrane transporter activity"/>
    <property type="evidence" value="ECO:0007669"/>
    <property type="project" value="InterPro"/>
</dbReference>
<keyword evidence="9" id="KW-1185">Reference proteome</keyword>
<feature type="domain" description="Major facilitator superfamily (MFS) profile" evidence="7">
    <location>
        <begin position="8"/>
        <end position="442"/>
    </location>
</feature>
<dbReference type="PANTHER" id="PTHR23510:SF3">
    <property type="entry name" value="MAJOR FACILITATOR SUPERFAMILY DOMAIN-CONTAINING PROTEIN 8"/>
    <property type="match status" value="1"/>
</dbReference>
<feature type="non-terminal residue" evidence="8">
    <location>
        <position position="456"/>
    </location>
</feature>
<feature type="transmembrane region" description="Helical" evidence="6">
    <location>
        <begin position="78"/>
        <end position="97"/>
    </location>
</feature>
<comment type="caution">
    <text evidence="8">The sequence shown here is derived from an EMBL/GenBank/DDBJ whole genome shotgun (WGS) entry which is preliminary data.</text>
</comment>
<feature type="transmembrane region" description="Helical" evidence="6">
    <location>
        <begin position="140"/>
        <end position="159"/>
    </location>
</feature>
<evidence type="ECO:0000256" key="4">
    <source>
        <dbReference type="ARBA" id="ARBA00022989"/>
    </source>
</evidence>
<dbReference type="PROSITE" id="PS50850">
    <property type="entry name" value="MFS"/>
    <property type="match status" value="1"/>
</dbReference>
<proteinExistence type="predicted"/>
<evidence type="ECO:0000256" key="6">
    <source>
        <dbReference type="SAM" id="Phobius"/>
    </source>
</evidence>
<protein>
    <recommendedName>
        <fullName evidence="7">Major facilitator superfamily (MFS) profile domain-containing protein</fullName>
    </recommendedName>
</protein>
<evidence type="ECO:0000256" key="5">
    <source>
        <dbReference type="ARBA" id="ARBA00023136"/>
    </source>
</evidence>
<dbReference type="Proteomes" id="UP001432322">
    <property type="component" value="Unassembled WGS sequence"/>
</dbReference>
<feature type="non-terminal residue" evidence="8">
    <location>
        <position position="1"/>
    </location>
</feature>
<keyword evidence="4 6" id="KW-1133">Transmembrane helix</keyword>
<dbReference type="Gene3D" id="1.20.1250.20">
    <property type="entry name" value="MFS general substrate transporter like domains"/>
    <property type="match status" value="1"/>
</dbReference>
<gene>
    <name evidence="8" type="ORF">PFISCL1PPCAC_17814</name>
</gene>
<evidence type="ECO:0000256" key="1">
    <source>
        <dbReference type="ARBA" id="ARBA00004127"/>
    </source>
</evidence>
<dbReference type="GO" id="GO:0005765">
    <property type="term" value="C:lysosomal membrane"/>
    <property type="evidence" value="ECO:0007669"/>
    <property type="project" value="TreeGrafter"/>
</dbReference>
<dbReference type="PANTHER" id="PTHR23510">
    <property type="entry name" value="INNER MEMBRANE TRANSPORT PROTEIN YAJR"/>
    <property type="match status" value="1"/>
</dbReference>
<evidence type="ECO:0000313" key="8">
    <source>
        <dbReference type="EMBL" id="GMT26517.1"/>
    </source>
</evidence>
<dbReference type="SUPFAM" id="SSF103473">
    <property type="entry name" value="MFS general substrate transporter"/>
    <property type="match status" value="1"/>
</dbReference>
<feature type="transmembrane region" description="Helical" evidence="6">
    <location>
        <begin position="308"/>
        <end position="330"/>
    </location>
</feature>
<reference evidence="8" key="1">
    <citation type="submission" date="2023-10" db="EMBL/GenBank/DDBJ databases">
        <title>Genome assembly of Pristionchus species.</title>
        <authorList>
            <person name="Yoshida K."/>
            <person name="Sommer R.J."/>
        </authorList>
    </citation>
    <scope>NUCLEOTIDE SEQUENCE</scope>
    <source>
        <strain evidence="8">RS5133</strain>
    </source>
</reference>
<evidence type="ECO:0000259" key="7">
    <source>
        <dbReference type="PROSITE" id="PS50850"/>
    </source>
</evidence>
<evidence type="ECO:0000256" key="3">
    <source>
        <dbReference type="ARBA" id="ARBA00022692"/>
    </source>
</evidence>
<keyword evidence="5 6" id="KW-0472">Membrane</keyword>
<sequence>LEATDWRSVRLVAGIIFITRVQSTVYYASFQPMVKTMDHEMDHAFYSIISGFYSLGAALSAPLFGILANKFEFRRPTLLTVFIMFCGNIGFVFMENIPANRRYFALMCKFIVGIAAGGISVLGTYWVTVIRVEDSATAAAHSRAAMCLGLAFGPLVQLVASKIDYPGYVLFGFVHVNMYTLPAMIAIVRRVFQIYFYLVPSNRSKQKFKNIQDGSAETFSTVDKVAKNEAPLDYFVIFICYLIRFVQSGFDANVQNNNPSFVSWMFTFSREKTSTIGSAICSACGLLGFAFLVAYVWTGAVKKVNNRVGVLTGFTLCLFFLLATFSYPTYSEFITHEDCIYPWCSTTRTISFPLFLVSYLLLFSIGFPLLNLHTTALLAKQLGGRKQAHWHGLSSFVGTSSRVVAAPILAKILQSQGIVFTWFLQIGIIAPMILVIIVCYNRLRTPLRLSELKLFQ</sequence>
<dbReference type="AlphaFoldDB" id="A0AAV5W8Y0"/>
<evidence type="ECO:0000256" key="2">
    <source>
        <dbReference type="ARBA" id="ARBA00022448"/>
    </source>
</evidence>
<evidence type="ECO:0000313" key="9">
    <source>
        <dbReference type="Proteomes" id="UP001432322"/>
    </source>
</evidence>
<accession>A0AAV5W8Y0</accession>
<keyword evidence="2" id="KW-0813">Transport</keyword>
<dbReference type="InterPro" id="IPR011701">
    <property type="entry name" value="MFS"/>
</dbReference>
<feature type="transmembrane region" description="Helical" evidence="6">
    <location>
        <begin position="419"/>
        <end position="440"/>
    </location>
</feature>
<feature type="transmembrane region" description="Helical" evidence="6">
    <location>
        <begin position="103"/>
        <end position="128"/>
    </location>
</feature>
<dbReference type="EMBL" id="BTSY01000005">
    <property type="protein sequence ID" value="GMT26517.1"/>
    <property type="molecule type" value="Genomic_DNA"/>
</dbReference>
<name>A0AAV5W8Y0_9BILA</name>
<feature type="transmembrane region" description="Helical" evidence="6">
    <location>
        <begin position="274"/>
        <end position="296"/>
    </location>
</feature>
<dbReference type="InterPro" id="IPR051068">
    <property type="entry name" value="MFS_Domain-Containing_Protein"/>
</dbReference>
<dbReference type="Pfam" id="PF07690">
    <property type="entry name" value="MFS_1"/>
    <property type="match status" value="1"/>
</dbReference>
<keyword evidence="3 6" id="KW-0812">Transmembrane</keyword>
<feature type="transmembrane region" description="Helical" evidence="6">
    <location>
        <begin position="350"/>
        <end position="372"/>
    </location>
</feature>
<dbReference type="InterPro" id="IPR020846">
    <property type="entry name" value="MFS_dom"/>
</dbReference>
<organism evidence="8 9">
    <name type="scientific">Pristionchus fissidentatus</name>
    <dbReference type="NCBI Taxonomy" id="1538716"/>
    <lineage>
        <taxon>Eukaryota</taxon>
        <taxon>Metazoa</taxon>
        <taxon>Ecdysozoa</taxon>
        <taxon>Nematoda</taxon>
        <taxon>Chromadorea</taxon>
        <taxon>Rhabditida</taxon>
        <taxon>Rhabditina</taxon>
        <taxon>Diplogasteromorpha</taxon>
        <taxon>Diplogasteroidea</taxon>
        <taxon>Neodiplogasteridae</taxon>
        <taxon>Pristionchus</taxon>
    </lineage>
</organism>